<keyword evidence="3 7" id="KW-0812">Transmembrane</keyword>
<dbReference type="RefSeq" id="WP_159444588.1">
    <property type="nucleotide sequence ID" value="NZ_CYGX02000045.1"/>
</dbReference>
<proteinExistence type="predicted"/>
<dbReference type="InterPro" id="IPR003122">
    <property type="entry name" value="Tar_rcpt_lig-bd"/>
</dbReference>
<dbReference type="EMBL" id="CYGX02000045">
    <property type="protein sequence ID" value="SIT43802.1"/>
    <property type="molecule type" value="Genomic_DNA"/>
</dbReference>
<evidence type="ECO:0000256" key="5">
    <source>
        <dbReference type="ARBA" id="ARBA00023136"/>
    </source>
</evidence>
<keyword evidence="6" id="KW-0807">Transducer</keyword>
<dbReference type="OrthoDB" id="9923044at2"/>
<accession>A0A1N7S8X8</accession>
<dbReference type="Proteomes" id="UP000187012">
    <property type="component" value="Unassembled WGS sequence"/>
</dbReference>
<keyword evidence="5 7" id="KW-0472">Membrane</keyword>
<evidence type="ECO:0000256" key="3">
    <source>
        <dbReference type="ARBA" id="ARBA00022692"/>
    </source>
</evidence>
<dbReference type="GO" id="GO:0006935">
    <property type="term" value="P:chemotaxis"/>
    <property type="evidence" value="ECO:0007669"/>
    <property type="project" value="InterPro"/>
</dbReference>
<evidence type="ECO:0000256" key="4">
    <source>
        <dbReference type="ARBA" id="ARBA00022989"/>
    </source>
</evidence>
<evidence type="ECO:0000256" key="2">
    <source>
        <dbReference type="ARBA" id="ARBA00022475"/>
    </source>
</evidence>
<evidence type="ECO:0000259" key="8">
    <source>
        <dbReference type="Pfam" id="PF02203"/>
    </source>
</evidence>
<feature type="transmembrane region" description="Helical" evidence="7">
    <location>
        <begin position="12"/>
        <end position="31"/>
    </location>
</feature>
<dbReference type="STRING" id="1247936.BN2475_450060"/>
<keyword evidence="4 7" id="KW-1133">Transmembrane helix</keyword>
<feature type="domain" description="Chemotaxis methyl-accepting receptor Tar-related ligand-binding" evidence="8">
    <location>
        <begin position="6"/>
        <end position="140"/>
    </location>
</feature>
<dbReference type="AlphaFoldDB" id="A0A1N7S8X8"/>
<protein>
    <recommendedName>
        <fullName evidence="8">Chemotaxis methyl-accepting receptor Tar-related ligand-binding domain-containing protein</fullName>
    </recommendedName>
</protein>
<keyword evidence="10" id="KW-1185">Reference proteome</keyword>
<dbReference type="Pfam" id="PF02203">
    <property type="entry name" value="TarH"/>
    <property type="match status" value="1"/>
</dbReference>
<organism evidence="9 10">
    <name type="scientific">Paraburkholderia ribeironis</name>
    <dbReference type="NCBI Taxonomy" id="1247936"/>
    <lineage>
        <taxon>Bacteria</taxon>
        <taxon>Pseudomonadati</taxon>
        <taxon>Pseudomonadota</taxon>
        <taxon>Betaproteobacteria</taxon>
        <taxon>Burkholderiales</taxon>
        <taxon>Burkholderiaceae</taxon>
        <taxon>Paraburkholderia</taxon>
    </lineage>
</organism>
<evidence type="ECO:0000256" key="7">
    <source>
        <dbReference type="SAM" id="Phobius"/>
    </source>
</evidence>
<gene>
    <name evidence="9" type="ORF">BN2475_450060</name>
</gene>
<evidence type="ECO:0000313" key="10">
    <source>
        <dbReference type="Proteomes" id="UP000187012"/>
    </source>
</evidence>
<dbReference type="GO" id="GO:0007165">
    <property type="term" value="P:signal transduction"/>
    <property type="evidence" value="ECO:0007669"/>
    <property type="project" value="UniProtKB-KW"/>
</dbReference>
<name>A0A1N7S8X8_9BURK</name>
<comment type="subcellular location">
    <subcellularLocation>
        <location evidence="1">Cell membrane</location>
    </subcellularLocation>
</comment>
<evidence type="ECO:0000313" key="9">
    <source>
        <dbReference type="EMBL" id="SIT43802.1"/>
    </source>
</evidence>
<dbReference type="GO" id="GO:0005886">
    <property type="term" value="C:plasma membrane"/>
    <property type="evidence" value="ECO:0007669"/>
    <property type="project" value="UniProtKB-SubCell"/>
</dbReference>
<evidence type="ECO:0000256" key="6">
    <source>
        <dbReference type="ARBA" id="ARBA00023224"/>
    </source>
</evidence>
<reference evidence="9 10" key="1">
    <citation type="submission" date="2016-12" db="EMBL/GenBank/DDBJ databases">
        <authorList>
            <person name="Song W.-J."/>
            <person name="Kurnit D.M."/>
        </authorList>
    </citation>
    <scope>NUCLEOTIDE SEQUENCE [LARGE SCALE GENOMIC DNA]</scope>
    <source>
        <strain evidence="9 10">STM7296</strain>
    </source>
</reference>
<sequence>MNGFTLSMKQRLTAAYFSLGLLCIFVAILGIKGIDDANERAQRAYEGVTRPGQQVERSFIMTLGSAIQLMEVLALTDDAARRQRLQIVEELQKASNEQFGMFERSKKAAAFTPIAKELVVNRRRFVEALSKVESLLRAGKT</sequence>
<keyword evidence="2" id="KW-1003">Cell membrane</keyword>
<evidence type="ECO:0000256" key="1">
    <source>
        <dbReference type="ARBA" id="ARBA00004236"/>
    </source>
</evidence>